<proteinExistence type="predicted"/>
<gene>
    <name evidence="1" type="ORF">GII36_00775</name>
</gene>
<dbReference type="Proteomes" id="UP001059824">
    <property type="component" value="Chromosome"/>
</dbReference>
<dbReference type="AlphaFoldDB" id="A0A857MIL3"/>
<name>A0A857MIL3_9BACT</name>
<evidence type="ECO:0000313" key="1">
    <source>
        <dbReference type="EMBL" id="QHN42393.1"/>
    </source>
</evidence>
<reference evidence="1" key="1">
    <citation type="journal article" date="2021" name="Nat. Microbiol.">
        <title>Cocultivation of an ultrasmall environmental parasitic bacterium with lytic ability against bacteria associated with wastewater foams.</title>
        <authorList>
            <person name="Batinovic S."/>
            <person name="Rose J.J.A."/>
            <person name="Ratcliffe J."/>
            <person name="Seviour R.J."/>
            <person name="Petrovski S."/>
        </authorList>
    </citation>
    <scope>NUCLEOTIDE SEQUENCE</scope>
    <source>
        <strain evidence="1">JR1</strain>
    </source>
</reference>
<keyword evidence="2" id="KW-1185">Reference proteome</keyword>
<evidence type="ECO:0000313" key="2">
    <source>
        <dbReference type="Proteomes" id="UP001059824"/>
    </source>
</evidence>
<sequence length="164" mass="17035">MAFICTVTGCSGGATAPSTTTIVVTSVTETKVETSTTVATSTIVVAPLPTSRTNTSAASADGRGFTTGYARCDSGDVAVAILITTAHDGGSRVVICRSGVVLYYRGERSGRGITIGEVFNTPHDQYVATTSDNYAYVVQSGGLTISRDNVVIAEEPAVMWVQRN</sequence>
<dbReference type="EMBL" id="CP045921">
    <property type="protein sequence ID" value="QHN42393.1"/>
    <property type="molecule type" value="Genomic_DNA"/>
</dbReference>
<organism evidence="1 2">
    <name type="scientific">Candidatus Mycosynbacter amalyticus</name>
    <dbReference type="NCBI Taxonomy" id="2665156"/>
    <lineage>
        <taxon>Bacteria</taxon>
        <taxon>Candidatus Saccharimonadota</taxon>
        <taxon>Candidatus Saccharimonadota incertae sedis</taxon>
        <taxon>Candidatus Mycosynbacter</taxon>
    </lineage>
</organism>
<dbReference type="KEGG" id="mama:GII36_00775"/>
<protein>
    <submittedName>
        <fullName evidence="1">Uncharacterized protein</fullName>
    </submittedName>
</protein>
<accession>A0A857MIL3</accession>
<dbReference type="RefSeq" id="WP_260763693.1">
    <property type="nucleotide sequence ID" value="NZ_CP045921.1"/>
</dbReference>